<dbReference type="Pfam" id="PF00825">
    <property type="entry name" value="Ribonuclease_P"/>
    <property type="match status" value="1"/>
</dbReference>
<accession>J9GKL8</accession>
<dbReference type="InterPro" id="IPR020568">
    <property type="entry name" value="Ribosomal_Su5_D2-typ_SF"/>
</dbReference>
<evidence type="ECO:0000256" key="2">
    <source>
        <dbReference type="ARBA" id="ARBA00022694"/>
    </source>
</evidence>
<dbReference type="InterPro" id="IPR020539">
    <property type="entry name" value="RNase_P_CS"/>
</dbReference>
<keyword evidence="5" id="KW-0378">Hydrolase</keyword>
<dbReference type="InterPro" id="IPR014721">
    <property type="entry name" value="Ribsml_uS5_D2-typ_fold_subgr"/>
</dbReference>
<name>J9GKL8_9ZZZZ</name>
<comment type="function">
    <text evidence="1">RNaseP catalyzes the removal of the 5'-leader sequence from pre-tRNA to produce the mature 5'-terminus. It can also cleave other RNA substrates such as 4.5S RNA. The protein component plays an auxiliary but essential role in vivo by binding to the 5'-leader sequence and broadening the substrate specificity of the ribozyme.</text>
</comment>
<dbReference type="EMBL" id="AMCI01003472">
    <property type="protein sequence ID" value="EJX00220.1"/>
    <property type="molecule type" value="Genomic_DNA"/>
</dbReference>
<protein>
    <submittedName>
        <fullName evidence="7">Ribonuclease P protein component</fullName>
    </submittedName>
</protein>
<keyword evidence="2" id="KW-0819">tRNA processing</keyword>
<dbReference type="GO" id="GO:0000049">
    <property type="term" value="F:tRNA binding"/>
    <property type="evidence" value="ECO:0007669"/>
    <property type="project" value="InterPro"/>
</dbReference>
<dbReference type="PROSITE" id="PS00648">
    <property type="entry name" value="RIBONUCLEASE_P"/>
    <property type="match status" value="1"/>
</dbReference>
<evidence type="ECO:0000313" key="7">
    <source>
        <dbReference type="EMBL" id="EJX00220.1"/>
    </source>
</evidence>
<proteinExistence type="inferred from homology"/>
<dbReference type="AlphaFoldDB" id="J9GKL8"/>
<organism evidence="7">
    <name type="scientific">gut metagenome</name>
    <dbReference type="NCBI Taxonomy" id="749906"/>
    <lineage>
        <taxon>unclassified sequences</taxon>
        <taxon>metagenomes</taxon>
        <taxon>organismal metagenomes</taxon>
    </lineage>
</organism>
<evidence type="ECO:0000256" key="5">
    <source>
        <dbReference type="ARBA" id="ARBA00022801"/>
    </source>
</evidence>
<keyword evidence="3" id="KW-0540">Nuclease</keyword>
<sequence length="138" mass="16056">MEMTVRKHTFGKEEHIVSKLQIDRLFSKGGSRALSAFPIRVVYRLYERPEFDPVAVQVLLSVPKHHLKHAVARNRVKRQLREAYRLQKEILAEALPEGHHLDMAFIWLSDELVDTATVYRRMGNLLTRLAERLSDVKA</sequence>
<dbReference type="GO" id="GO:0008033">
    <property type="term" value="P:tRNA processing"/>
    <property type="evidence" value="ECO:0007669"/>
    <property type="project" value="UniProtKB-KW"/>
</dbReference>
<comment type="caution">
    <text evidence="7">The sequence shown here is derived from an EMBL/GenBank/DDBJ whole genome shotgun (WGS) entry which is preliminary data.</text>
</comment>
<dbReference type="HAMAP" id="MF_00227">
    <property type="entry name" value="RNase_P"/>
    <property type="match status" value="1"/>
</dbReference>
<evidence type="ECO:0000256" key="1">
    <source>
        <dbReference type="ARBA" id="ARBA00002663"/>
    </source>
</evidence>
<keyword evidence="6" id="KW-0694">RNA-binding</keyword>
<dbReference type="InterPro" id="IPR000100">
    <property type="entry name" value="RNase_P"/>
</dbReference>
<keyword evidence="4" id="KW-0255">Endonuclease</keyword>
<dbReference type="SUPFAM" id="SSF54211">
    <property type="entry name" value="Ribosomal protein S5 domain 2-like"/>
    <property type="match status" value="1"/>
</dbReference>
<dbReference type="Gene3D" id="3.30.230.10">
    <property type="match status" value="1"/>
</dbReference>
<evidence type="ECO:0000256" key="3">
    <source>
        <dbReference type="ARBA" id="ARBA00022722"/>
    </source>
</evidence>
<gene>
    <name evidence="7" type="ORF">EVA_11674</name>
</gene>
<evidence type="ECO:0000256" key="6">
    <source>
        <dbReference type="ARBA" id="ARBA00022884"/>
    </source>
</evidence>
<evidence type="ECO:0000256" key="4">
    <source>
        <dbReference type="ARBA" id="ARBA00022759"/>
    </source>
</evidence>
<dbReference type="GO" id="GO:0004526">
    <property type="term" value="F:ribonuclease P activity"/>
    <property type="evidence" value="ECO:0007669"/>
    <property type="project" value="InterPro"/>
</dbReference>
<reference evidence="7" key="1">
    <citation type="journal article" date="2012" name="PLoS ONE">
        <title>Gene sets for utilization of primary and secondary nutrition supplies in the distal gut of endangered iberian lynx.</title>
        <authorList>
            <person name="Alcaide M."/>
            <person name="Messina E."/>
            <person name="Richter M."/>
            <person name="Bargiela R."/>
            <person name="Peplies J."/>
            <person name="Huws S.A."/>
            <person name="Newbold C.J."/>
            <person name="Golyshin P.N."/>
            <person name="Simon M.A."/>
            <person name="Lopez G."/>
            <person name="Yakimov M.M."/>
            <person name="Ferrer M."/>
        </authorList>
    </citation>
    <scope>NUCLEOTIDE SEQUENCE</scope>
</reference>